<reference evidence="1" key="1">
    <citation type="journal article" date="2020" name="Stud. Mycol.">
        <title>101 Dothideomycetes genomes: a test case for predicting lifestyles and emergence of pathogens.</title>
        <authorList>
            <person name="Haridas S."/>
            <person name="Albert R."/>
            <person name="Binder M."/>
            <person name="Bloem J."/>
            <person name="Labutti K."/>
            <person name="Salamov A."/>
            <person name="Andreopoulos B."/>
            <person name="Baker S."/>
            <person name="Barry K."/>
            <person name="Bills G."/>
            <person name="Bluhm B."/>
            <person name="Cannon C."/>
            <person name="Castanera R."/>
            <person name="Culley D."/>
            <person name="Daum C."/>
            <person name="Ezra D."/>
            <person name="Gonzalez J."/>
            <person name="Henrissat B."/>
            <person name="Kuo A."/>
            <person name="Liang C."/>
            <person name="Lipzen A."/>
            <person name="Lutzoni F."/>
            <person name="Magnuson J."/>
            <person name="Mondo S."/>
            <person name="Nolan M."/>
            <person name="Ohm R."/>
            <person name="Pangilinan J."/>
            <person name="Park H.-J."/>
            <person name="Ramirez L."/>
            <person name="Alfaro M."/>
            <person name="Sun H."/>
            <person name="Tritt A."/>
            <person name="Yoshinaga Y."/>
            <person name="Zwiers L.-H."/>
            <person name="Turgeon B."/>
            <person name="Goodwin S."/>
            <person name="Spatafora J."/>
            <person name="Crous P."/>
            <person name="Grigoriev I."/>
        </authorList>
    </citation>
    <scope>NUCLEOTIDE SEQUENCE</scope>
    <source>
        <strain evidence="1">ATCC 200398</strain>
    </source>
</reference>
<dbReference type="Proteomes" id="UP000799755">
    <property type="component" value="Unassembled WGS sequence"/>
</dbReference>
<name>A0ACB6QNA5_9PLEO</name>
<protein>
    <submittedName>
        <fullName evidence="1">NAD(P)-binding protein</fullName>
    </submittedName>
</protein>
<dbReference type="EMBL" id="MU003516">
    <property type="protein sequence ID" value="KAF2468386.1"/>
    <property type="molecule type" value="Genomic_DNA"/>
</dbReference>
<organism evidence="1 2">
    <name type="scientific">Lindgomyces ingoldianus</name>
    <dbReference type="NCBI Taxonomy" id="673940"/>
    <lineage>
        <taxon>Eukaryota</taxon>
        <taxon>Fungi</taxon>
        <taxon>Dikarya</taxon>
        <taxon>Ascomycota</taxon>
        <taxon>Pezizomycotina</taxon>
        <taxon>Dothideomycetes</taxon>
        <taxon>Pleosporomycetidae</taxon>
        <taxon>Pleosporales</taxon>
        <taxon>Lindgomycetaceae</taxon>
        <taxon>Lindgomyces</taxon>
    </lineage>
</organism>
<evidence type="ECO:0000313" key="1">
    <source>
        <dbReference type="EMBL" id="KAF2468386.1"/>
    </source>
</evidence>
<gene>
    <name evidence="1" type="ORF">BDR25DRAFT_290524</name>
</gene>
<comment type="caution">
    <text evidence="1">The sequence shown here is derived from an EMBL/GenBank/DDBJ whole genome shotgun (WGS) entry which is preliminary data.</text>
</comment>
<sequence length="301" mass="32304">MTQLTWLVTGCSSGFGEVFVRRILARGDRAIATARGDVARLAPLKDAGAAVLSLDVTASQADINAKVEEAIALYGGIDVVVNSAGYIEAGIAEEVTQERFIAQFNTNLFGSINTTRALLPHFRAKKSGVIVYVGSLGGIAGEVGGAAYCASKFALEGVAESIKLETEGFGVRSHLFQLGHFRTKLLDTNNFKAVPRTVDAYKDLNEMIYNFLGQADSNQPGDPEKAVNIMIDIVKEEGVAAGKTQPLRLPIGKDALATLRNKYVKYLELCNEWESVITSTDYDVPDVKASTTVQGHEATVL</sequence>
<accession>A0ACB6QNA5</accession>
<evidence type="ECO:0000313" key="2">
    <source>
        <dbReference type="Proteomes" id="UP000799755"/>
    </source>
</evidence>
<proteinExistence type="predicted"/>
<keyword evidence="2" id="KW-1185">Reference proteome</keyword>